<keyword evidence="4 7" id="KW-0808">Transferase</keyword>
<dbReference type="Pfam" id="PF00483">
    <property type="entry name" value="NTP_transferase"/>
    <property type="match status" value="1"/>
</dbReference>
<dbReference type="InterPro" id="IPR029044">
    <property type="entry name" value="Nucleotide-diphossugar_trans"/>
</dbReference>
<evidence type="ECO:0000256" key="1">
    <source>
        <dbReference type="ARBA" id="ARBA00006890"/>
    </source>
</evidence>
<dbReference type="GO" id="GO:0003983">
    <property type="term" value="F:UTP:glucose-1-phosphate uridylyltransferase activity"/>
    <property type="evidence" value="ECO:0007669"/>
    <property type="project" value="UniProtKB-EC"/>
</dbReference>
<keyword evidence="10" id="KW-1185">Reference proteome</keyword>
<evidence type="ECO:0000256" key="2">
    <source>
        <dbReference type="ARBA" id="ARBA00012415"/>
    </source>
</evidence>
<dbReference type="PANTHER" id="PTHR43197">
    <property type="entry name" value="UTP--GLUCOSE-1-PHOSPHATE URIDYLYLTRANSFERASE"/>
    <property type="match status" value="1"/>
</dbReference>
<dbReference type="EMBL" id="CP063458">
    <property type="protein sequence ID" value="QOV91009.1"/>
    <property type="molecule type" value="Genomic_DNA"/>
</dbReference>
<evidence type="ECO:0000313" key="10">
    <source>
        <dbReference type="Proteomes" id="UP000593765"/>
    </source>
</evidence>
<organism evidence="9 10">
    <name type="scientific">Humisphaera borealis</name>
    <dbReference type="NCBI Taxonomy" id="2807512"/>
    <lineage>
        <taxon>Bacteria</taxon>
        <taxon>Pseudomonadati</taxon>
        <taxon>Planctomycetota</taxon>
        <taxon>Phycisphaerae</taxon>
        <taxon>Tepidisphaerales</taxon>
        <taxon>Tepidisphaeraceae</taxon>
        <taxon>Humisphaera</taxon>
    </lineage>
</organism>
<proteinExistence type="inferred from homology"/>
<dbReference type="Proteomes" id="UP000593765">
    <property type="component" value="Chromosome"/>
</dbReference>
<dbReference type="AlphaFoldDB" id="A0A7M2WZZ6"/>
<gene>
    <name evidence="9" type="primary">galU</name>
    <name evidence="9" type="ORF">IPV69_06520</name>
</gene>
<protein>
    <recommendedName>
        <fullName evidence="3 7">UTP--glucose-1-phosphate uridylyltransferase</fullName>
        <ecNumber evidence="2 7">2.7.7.9</ecNumber>
    </recommendedName>
    <alternativeName>
        <fullName evidence="7">UDP-glucose pyrophosphorylase</fullName>
    </alternativeName>
</protein>
<reference evidence="9 10" key="1">
    <citation type="submission" date="2020-10" db="EMBL/GenBank/DDBJ databases">
        <title>Wide distribution of Phycisphaera-like planctomycetes from WD2101 soil group in peatlands and genome analysis of the first cultivated representative.</title>
        <authorList>
            <person name="Dedysh S.N."/>
            <person name="Beletsky A.V."/>
            <person name="Ivanova A."/>
            <person name="Kulichevskaya I.S."/>
            <person name="Suzina N.E."/>
            <person name="Philippov D.A."/>
            <person name="Rakitin A.L."/>
            <person name="Mardanov A.V."/>
            <person name="Ravin N.V."/>
        </authorList>
    </citation>
    <scope>NUCLEOTIDE SEQUENCE [LARGE SCALE GENOMIC DNA]</scope>
    <source>
        <strain evidence="9 10">M1803</strain>
    </source>
</reference>
<comment type="similarity">
    <text evidence="1 7">Belongs to the UDPGP type 2 family.</text>
</comment>
<evidence type="ECO:0000259" key="8">
    <source>
        <dbReference type="Pfam" id="PF00483"/>
    </source>
</evidence>
<keyword evidence="5 7" id="KW-0548">Nucleotidyltransferase</keyword>
<dbReference type="NCBIfam" id="TIGR01099">
    <property type="entry name" value="galU"/>
    <property type="match status" value="1"/>
</dbReference>
<evidence type="ECO:0000256" key="4">
    <source>
        <dbReference type="ARBA" id="ARBA00022679"/>
    </source>
</evidence>
<sequence length="292" mass="31909">MIKKAVIPAAGFGTRMLPAAKAVPKELLPILDRPTIQYVVEEAADAGIGDVLLVVSRDKKAVEDHFDRMAELEDRLVAGKKEALIASIKELASKVKMHAVRQPEMKGLGDAVYQAKWHVGNEPFICMLGDTIFSLAPADAAANDLPAKALVEAYERYGTSVIALEEVPTEKVSRYGIVGGQMLDAGTIRIEQLVEKPSVETAPSRLAIAARYLLTPTIFECLEETKPGKGGEIQLTDALQLLLKREPIHGVVLKAKRHDIGNPVDWLKTNILFASRDPAMWEAIKPMLKSLM</sequence>
<dbReference type="KEGG" id="hbs:IPV69_06520"/>
<dbReference type="PANTHER" id="PTHR43197:SF1">
    <property type="entry name" value="UTP--GLUCOSE-1-PHOSPHATE URIDYLYLTRANSFERASE"/>
    <property type="match status" value="1"/>
</dbReference>
<dbReference type="EC" id="2.7.7.9" evidence="2 7"/>
<dbReference type="GO" id="GO:0006011">
    <property type="term" value="P:UDP-alpha-D-glucose metabolic process"/>
    <property type="evidence" value="ECO:0007669"/>
    <property type="project" value="InterPro"/>
</dbReference>
<evidence type="ECO:0000256" key="7">
    <source>
        <dbReference type="RuleBase" id="RU361259"/>
    </source>
</evidence>
<comment type="catalytic activity">
    <reaction evidence="6 7">
        <text>alpha-D-glucose 1-phosphate + UTP + H(+) = UDP-alpha-D-glucose + diphosphate</text>
        <dbReference type="Rhea" id="RHEA:19889"/>
        <dbReference type="ChEBI" id="CHEBI:15378"/>
        <dbReference type="ChEBI" id="CHEBI:33019"/>
        <dbReference type="ChEBI" id="CHEBI:46398"/>
        <dbReference type="ChEBI" id="CHEBI:58601"/>
        <dbReference type="ChEBI" id="CHEBI:58885"/>
        <dbReference type="EC" id="2.7.7.9"/>
    </reaction>
</comment>
<dbReference type="InterPro" id="IPR005835">
    <property type="entry name" value="NTP_transferase_dom"/>
</dbReference>
<evidence type="ECO:0000256" key="5">
    <source>
        <dbReference type="ARBA" id="ARBA00022695"/>
    </source>
</evidence>
<dbReference type="RefSeq" id="WP_206294117.1">
    <property type="nucleotide sequence ID" value="NZ_CP063458.1"/>
</dbReference>
<name>A0A7M2WZZ6_9BACT</name>
<dbReference type="Gene3D" id="3.90.550.10">
    <property type="entry name" value="Spore Coat Polysaccharide Biosynthesis Protein SpsA, Chain A"/>
    <property type="match status" value="1"/>
</dbReference>
<evidence type="ECO:0000313" key="9">
    <source>
        <dbReference type="EMBL" id="QOV91009.1"/>
    </source>
</evidence>
<dbReference type="InterPro" id="IPR005771">
    <property type="entry name" value="GalU_uridylyltTrfase_bac/arc"/>
</dbReference>
<dbReference type="CDD" id="cd02541">
    <property type="entry name" value="UGPase_prokaryotic"/>
    <property type="match status" value="1"/>
</dbReference>
<evidence type="ECO:0000256" key="6">
    <source>
        <dbReference type="ARBA" id="ARBA00048128"/>
    </source>
</evidence>
<feature type="domain" description="Nucleotidyl transferase" evidence="8">
    <location>
        <begin position="4"/>
        <end position="270"/>
    </location>
</feature>
<dbReference type="SUPFAM" id="SSF53448">
    <property type="entry name" value="Nucleotide-diphospho-sugar transferases"/>
    <property type="match status" value="1"/>
</dbReference>
<accession>A0A7M2WZZ6</accession>
<evidence type="ECO:0000256" key="3">
    <source>
        <dbReference type="ARBA" id="ARBA00019048"/>
    </source>
</evidence>